<evidence type="ECO:0000313" key="2">
    <source>
        <dbReference type="Proteomes" id="UP001189624"/>
    </source>
</evidence>
<keyword evidence="2" id="KW-1185">Reference proteome</keyword>
<gene>
    <name evidence="1" type="ORF">AYBTSS11_LOCUS25084</name>
</gene>
<proteinExistence type="predicted"/>
<reference evidence="1" key="1">
    <citation type="submission" date="2023-10" db="EMBL/GenBank/DDBJ databases">
        <authorList>
            <person name="Domelevo Entfellner J.-B."/>
        </authorList>
    </citation>
    <scope>NUCLEOTIDE SEQUENCE</scope>
</reference>
<name>A0AA86VPS5_9FABA</name>
<accession>A0AA86VPS5</accession>
<dbReference type="Proteomes" id="UP001189624">
    <property type="component" value="Chromosome 9"/>
</dbReference>
<evidence type="ECO:0000313" key="1">
    <source>
        <dbReference type="EMBL" id="CAJ1973026.1"/>
    </source>
</evidence>
<organism evidence="1 2">
    <name type="scientific">Sphenostylis stenocarpa</name>
    <dbReference type="NCBI Taxonomy" id="92480"/>
    <lineage>
        <taxon>Eukaryota</taxon>
        <taxon>Viridiplantae</taxon>
        <taxon>Streptophyta</taxon>
        <taxon>Embryophyta</taxon>
        <taxon>Tracheophyta</taxon>
        <taxon>Spermatophyta</taxon>
        <taxon>Magnoliopsida</taxon>
        <taxon>eudicotyledons</taxon>
        <taxon>Gunneridae</taxon>
        <taxon>Pentapetalae</taxon>
        <taxon>rosids</taxon>
        <taxon>fabids</taxon>
        <taxon>Fabales</taxon>
        <taxon>Fabaceae</taxon>
        <taxon>Papilionoideae</taxon>
        <taxon>50 kb inversion clade</taxon>
        <taxon>NPAAA clade</taxon>
        <taxon>indigoferoid/millettioid clade</taxon>
        <taxon>Phaseoleae</taxon>
        <taxon>Sphenostylis</taxon>
    </lineage>
</organism>
<sequence>MQDKDRLNCIDRVRTQFLVAREEIAMMVHVVRRRGLIHIIDTSLELAFAEDVESVAQSSKTRESCVFVLKFSNVTYVSGA</sequence>
<protein>
    <submittedName>
        <fullName evidence="1">Uncharacterized protein</fullName>
    </submittedName>
</protein>
<dbReference type="AlphaFoldDB" id="A0AA86VPS5"/>
<dbReference type="Gramene" id="rna-AYBTSS11_LOCUS25084">
    <property type="protein sequence ID" value="CAJ1973026.1"/>
    <property type="gene ID" value="gene-AYBTSS11_LOCUS25084"/>
</dbReference>
<dbReference type="EMBL" id="OY731406">
    <property type="protein sequence ID" value="CAJ1973026.1"/>
    <property type="molecule type" value="Genomic_DNA"/>
</dbReference>